<accession>A0ABP6H8Q2</accession>
<dbReference type="Proteomes" id="UP001501326">
    <property type="component" value="Unassembled WGS sequence"/>
</dbReference>
<dbReference type="EMBL" id="BAAARN010000003">
    <property type="protein sequence ID" value="GAA2737671.1"/>
    <property type="molecule type" value="Genomic_DNA"/>
</dbReference>
<feature type="region of interest" description="Disordered" evidence="1">
    <location>
        <begin position="1"/>
        <end position="24"/>
    </location>
</feature>
<evidence type="ECO:0000313" key="3">
    <source>
        <dbReference type="Proteomes" id="UP001501326"/>
    </source>
</evidence>
<comment type="caution">
    <text evidence="2">The sequence shown here is derived from an EMBL/GenBank/DDBJ whole genome shotgun (WGS) entry which is preliminary data.</text>
</comment>
<evidence type="ECO:0000313" key="2">
    <source>
        <dbReference type="EMBL" id="GAA2737671.1"/>
    </source>
</evidence>
<keyword evidence="3" id="KW-1185">Reference proteome</keyword>
<gene>
    <name evidence="2" type="ORF">GCM10009867_25750</name>
</gene>
<proteinExistence type="predicted"/>
<name>A0ABP6H8Q2_9MICO</name>
<protein>
    <submittedName>
        <fullName evidence="2">Uncharacterized protein</fullName>
    </submittedName>
</protein>
<reference evidence="3" key="1">
    <citation type="journal article" date="2019" name="Int. J. Syst. Evol. Microbiol.">
        <title>The Global Catalogue of Microorganisms (GCM) 10K type strain sequencing project: providing services to taxonomists for standard genome sequencing and annotation.</title>
        <authorList>
            <consortium name="The Broad Institute Genomics Platform"/>
            <consortium name="The Broad Institute Genome Sequencing Center for Infectious Disease"/>
            <person name="Wu L."/>
            <person name="Ma J."/>
        </authorList>
    </citation>
    <scope>NUCLEOTIDE SEQUENCE [LARGE SCALE GENOMIC DNA]</scope>
    <source>
        <strain evidence="3">JCM 16378</strain>
    </source>
</reference>
<organism evidence="2 3">
    <name type="scientific">Pedococcus aerophilus</name>
    <dbReference type="NCBI Taxonomy" id="436356"/>
    <lineage>
        <taxon>Bacteria</taxon>
        <taxon>Bacillati</taxon>
        <taxon>Actinomycetota</taxon>
        <taxon>Actinomycetes</taxon>
        <taxon>Micrococcales</taxon>
        <taxon>Intrasporangiaceae</taxon>
        <taxon>Pedococcus</taxon>
    </lineage>
</organism>
<evidence type="ECO:0000256" key="1">
    <source>
        <dbReference type="SAM" id="MobiDB-lite"/>
    </source>
</evidence>
<sequence length="172" mass="19219">MPRSQSGHTFTSTSQRESLVSSADTTITDSALTFELDAPRGRWGRSPPRNPGPFQYGYRIHDHSGRIRQLVLVGNSEDSGGQVKRLSDVAGRIVDSFGSPSFNADGTSPAATSSLPAAQRRRLVVIRGCRGGLLCFQRDRPALHHDWLDIAWRGRRVWRHRGKRRSIREQMA</sequence>